<name>A0AAV4NRW7_9ARAC</name>
<sequence>MSNNFTAQLSLECPIKCRVIHESLFNVQDTNKTKNVIFLVKLQAPLAKQNTKANELSTSEEIRVQSTASQLYLNRKKSHYLIAEILPFFLIDEQSIGSNITVTVNQTVNYSSTVC</sequence>
<evidence type="ECO:0000313" key="2">
    <source>
        <dbReference type="Proteomes" id="UP001054837"/>
    </source>
</evidence>
<reference evidence="1 2" key="1">
    <citation type="submission" date="2021-06" db="EMBL/GenBank/DDBJ databases">
        <title>Caerostris darwini draft genome.</title>
        <authorList>
            <person name="Kono N."/>
            <person name="Arakawa K."/>
        </authorList>
    </citation>
    <scope>NUCLEOTIDE SEQUENCE [LARGE SCALE GENOMIC DNA]</scope>
</reference>
<keyword evidence="2" id="KW-1185">Reference proteome</keyword>
<dbReference type="EMBL" id="BPLQ01002010">
    <property type="protein sequence ID" value="GIX87534.1"/>
    <property type="molecule type" value="Genomic_DNA"/>
</dbReference>
<evidence type="ECO:0000313" key="1">
    <source>
        <dbReference type="EMBL" id="GIX87534.1"/>
    </source>
</evidence>
<organism evidence="1 2">
    <name type="scientific">Caerostris darwini</name>
    <dbReference type="NCBI Taxonomy" id="1538125"/>
    <lineage>
        <taxon>Eukaryota</taxon>
        <taxon>Metazoa</taxon>
        <taxon>Ecdysozoa</taxon>
        <taxon>Arthropoda</taxon>
        <taxon>Chelicerata</taxon>
        <taxon>Arachnida</taxon>
        <taxon>Araneae</taxon>
        <taxon>Araneomorphae</taxon>
        <taxon>Entelegynae</taxon>
        <taxon>Araneoidea</taxon>
        <taxon>Araneidae</taxon>
        <taxon>Caerostris</taxon>
    </lineage>
</organism>
<dbReference type="Proteomes" id="UP001054837">
    <property type="component" value="Unassembled WGS sequence"/>
</dbReference>
<proteinExistence type="predicted"/>
<comment type="caution">
    <text evidence="1">The sequence shown here is derived from an EMBL/GenBank/DDBJ whole genome shotgun (WGS) entry which is preliminary data.</text>
</comment>
<protein>
    <submittedName>
        <fullName evidence="1">Uncharacterized protein</fullName>
    </submittedName>
</protein>
<gene>
    <name evidence="1" type="ORF">CDAR_549811</name>
</gene>
<accession>A0AAV4NRW7</accession>
<dbReference type="AlphaFoldDB" id="A0AAV4NRW7"/>